<proteinExistence type="predicted"/>
<dbReference type="Proteomes" id="UP001247805">
    <property type="component" value="Unassembled WGS sequence"/>
</dbReference>
<organism evidence="2 3">
    <name type="scientific">Paraglaciecola aquimarina</name>
    <dbReference type="NCBI Taxonomy" id="1235557"/>
    <lineage>
        <taxon>Bacteria</taxon>
        <taxon>Pseudomonadati</taxon>
        <taxon>Pseudomonadota</taxon>
        <taxon>Gammaproteobacteria</taxon>
        <taxon>Alteromonadales</taxon>
        <taxon>Alteromonadaceae</taxon>
        <taxon>Paraglaciecola</taxon>
    </lineage>
</organism>
<reference evidence="2 3" key="1">
    <citation type="submission" date="2023-10" db="EMBL/GenBank/DDBJ databases">
        <title>Glaciecola aquimarina strain GGW-M5 nov., isolated from a coastal seawater.</title>
        <authorList>
            <person name="Bayburt H."/>
            <person name="Kim J.M."/>
            <person name="Choi B.J."/>
            <person name="Jeon C.O."/>
        </authorList>
    </citation>
    <scope>NUCLEOTIDE SEQUENCE [LARGE SCALE GENOMIC DNA]</scope>
    <source>
        <strain evidence="2 3">KCTC 32108</strain>
    </source>
</reference>
<dbReference type="SUPFAM" id="SSF69572">
    <property type="entry name" value="Activating enzymes of the ubiquitin-like proteins"/>
    <property type="match status" value="1"/>
</dbReference>
<sequence length="251" mass="27347">MSEVLTTQQALRYNRQISLAGFDLDKQEKLLNSRVLLFGVGGLGCAAAQYLVAAGVGNLILVDDDLVDYSNLQRQVLHGEHDVGRAKCDSAEQSLKALNSECNIQTIKQRLEQNELPSILATTDVIVDCTDNLATRDQLNRASVTHNIPLISGAAIRMEGQVASFVPSAENACYHCLSVLFAEQQLSCVEAGIMSPVVGIIGSMQALETIKVLADFAQPLVNTLMMFDGNTSQWQRFKIPKNKKCSVCSCR</sequence>
<evidence type="ECO:0000259" key="1">
    <source>
        <dbReference type="Pfam" id="PF00899"/>
    </source>
</evidence>
<gene>
    <name evidence="2" type="primary">moeB</name>
    <name evidence="2" type="ORF">RS130_17800</name>
</gene>
<evidence type="ECO:0000313" key="3">
    <source>
        <dbReference type="Proteomes" id="UP001247805"/>
    </source>
</evidence>
<keyword evidence="2" id="KW-0548">Nucleotidyltransferase</keyword>
<dbReference type="PANTHER" id="PTHR10953">
    <property type="entry name" value="UBIQUITIN-ACTIVATING ENZYME E1"/>
    <property type="match status" value="1"/>
</dbReference>
<protein>
    <submittedName>
        <fullName evidence="2">Molybdopterin-synthase adenylyltransferase MoeB</fullName>
    </submittedName>
</protein>
<dbReference type="InterPro" id="IPR000594">
    <property type="entry name" value="ThiF_NAD_FAD-bd"/>
</dbReference>
<feature type="domain" description="THIF-type NAD/FAD binding fold" evidence="1">
    <location>
        <begin position="13"/>
        <end position="247"/>
    </location>
</feature>
<dbReference type="Pfam" id="PF00899">
    <property type="entry name" value="ThiF"/>
    <property type="match status" value="1"/>
</dbReference>
<dbReference type="NCBIfam" id="NF004281">
    <property type="entry name" value="PRK05690.1"/>
    <property type="match status" value="1"/>
</dbReference>
<comment type="caution">
    <text evidence="2">The sequence shown here is derived from an EMBL/GenBank/DDBJ whole genome shotgun (WGS) entry which is preliminary data.</text>
</comment>
<dbReference type="PANTHER" id="PTHR10953:SF194">
    <property type="entry name" value="MOLYBDOPTERIN-SYNTHASE ADENYLYLTRANSFERASE"/>
    <property type="match status" value="1"/>
</dbReference>
<keyword evidence="2" id="KW-0808">Transferase</keyword>
<dbReference type="CDD" id="cd00757">
    <property type="entry name" value="ThiF_MoeB_HesA_family"/>
    <property type="match status" value="1"/>
</dbReference>
<keyword evidence="3" id="KW-1185">Reference proteome</keyword>
<dbReference type="GO" id="GO:0016779">
    <property type="term" value="F:nucleotidyltransferase activity"/>
    <property type="evidence" value="ECO:0007669"/>
    <property type="project" value="UniProtKB-KW"/>
</dbReference>
<accession>A0ABU3SZW2</accession>
<dbReference type="InterPro" id="IPR035985">
    <property type="entry name" value="Ubiquitin-activating_enz"/>
</dbReference>
<dbReference type="Gene3D" id="3.40.50.720">
    <property type="entry name" value="NAD(P)-binding Rossmann-like Domain"/>
    <property type="match status" value="1"/>
</dbReference>
<dbReference type="InterPro" id="IPR045886">
    <property type="entry name" value="ThiF/MoeB/HesA"/>
</dbReference>
<dbReference type="RefSeq" id="WP_316027038.1">
    <property type="nucleotide sequence ID" value="NZ_JAWDIO010000002.1"/>
</dbReference>
<dbReference type="EMBL" id="JAWDIO010000002">
    <property type="protein sequence ID" value="MDU0355502.1"/>
    <property type="molecule type" value="Genomic_DNA"/>
</dbReference>
<evidence type="ECO:0000313" key="2">
    <source>
        <dbReference type="EMBL" id="MDU0355502.1"/>
    </source>
</evidence>
<name>A0ABU3SZW2_9ALTE</name>